<gene>
    <name evidence="1" type="ORF">DAMNIGENAA_13980</name>
</gene>
<evidence type="ECO:0000313" key="1">
    <source>
        <dbReference type="EMBL" id="GLI33965.1"/>
    </source>
</evidence>
<dbReference type="InterPro" id="IPR029069">
    <property type="entry name" value="HotDog_dom_sf"/>
</dbReference>
<keyword evidence="2" id="KW-1185">Reference proteome</keyword>
<organism evidence="1 2">
    <name type="scientific">Desulforhabdus amnigena</name>
    <dbReference type="NCBI Taxonomy" id="40218"/>
    <lineage>
        <taxon>Bacteria</taxon>
        <taxon>Pseudomonadati</taxon>
        <taxon>Thermodesulfobacteriota</taxon>
        <taxon>Syntrophobacteria</taxon>
        <taxon>Syntrophobacterales</taxon>
        <taxon>Syntrophobacteraceae</taxon>
        <taxon>Desulforhabdus</taxon>
    </lineage>
</organism>
<protein>
    <submittedName>
        <fullName evidence="1">Uncharacterized protein</fullName>
    </submittedName>
</protein>
<comment type="caution">
    <text evidence="1">The sequence shown here is derived from an EMBL/GenBank/DDBJ whole genome shotgun (WGS) entry which is preliminary data.</text>
</comment>
<dbReference type="AlphaFoldDB" id="A0A9W6FTI2"/>
<dbReference type="EMBL" id="BSDR01000001">
    <property type="protein sequence ID" value="GLI33965.1"/>
    <property type="molecule type" value="Genomic_DNA"/>
</dbReference>
<dbReference type="Proteomes" id="UP001144372">
    <property type="component" value="Unassembled WGS sequence"/>
</dbReference>
<name>A0A9W6FTI2_9BACT</name>
<dbReference type="Gene3D" id="3.10.129.10">
    <property type="entry name" value="Hotdog Thioesterase"/>
    <property type="match status" value="1"/>
</dbReference>
<accession>A0A9W6FTI2</accession>
<evidence type="ECO:0000313" key="2">
    <source>
        <dbReference type="Proteomes" id="UP001144372"/>
    </source>
</evidence>
<reference evidence="1" key="1">
    <citation type="submission" date="2022-12" db="EMBL/GenBank/DDBJ databases">
        <title>Reference genome sequencing for broad-spectrum identification of bacterial and archaeal isolates by mass spectrometry.</title>
        <authorList>
            <person name="Sekiguchi Y."/>
            <person name="Tourlousse D.M."/>
        </authorList>
    </citation>
    <scope>NUCLEOTIDE SEQUENCE</scope>
    <source>
        <strain evidence="1">ASRB1</strain>
    </source>
</reference>
<sequence length="165" mass="19062">MSRPGPFRFVDRILEYASEERIVTLTDLSSRKDLLNRFGFSSLLLEIAAQSCGLMNRAQHRGTRDSFLGKVRHMAFHEPFFTVSPLSTVRTLARRISGTPDLTRYQGKVESFNGTLLADFDLLICTAELGGRDTDGRRRYWQDYLDRLEQQTFLNTNGERFHEIH</sequence>
<dbReference type="RefSeq" id="WP_281793245.1">
    <property type="nucleotide sequence ID" value="NZ_BSDR01000001.1"/>
</dbReference>
<dbReference type="SUPFAM" id="SSF54637">
    <property type="entry name" value="Thioesterase/thiol ester dehydrase-isomerase"/>
    <property type="match status" value="1"/>
</dbReference>
<proteinExistence type="predicted"/>